<keyword evidence="2" id="KW-1185">Reference proteome</keyword>
<dbReference type="AlphaFoldDB" id="A0A9W7EHW9"/>
<dbReference type="EMBL" id="BRXX01000006">
    <property type="protein sequence ID" value="GMH81649.1"/>
    <property type="molecule type" value="Genomic_DNA"/>
</dbReference>
<gene>
    <name evidence="1" type="ORF">TrVE_jg3074</name>
</gene>
<dbReference type="SUPFAM" id="SSF63829">
    <property type="entry name" value="Calcium-dependent phosphotriesterase"/>
    <property type="match status" value="1"/>
</dbReference>
<reference evidence="2" key="1">
    <citation type="journal article" date="2023" name="Commun. Biol.">
        <title>Genome analysis of Parmales, the sister group of diatoms, reveals the evolutionary specialization of diatoms from phago-mixotrophs to photoautotrophs.</title>
        <authorList>
            <person name="Ban H."/>
            <person name="Sato S."/>
            <person name="Yoshikawa S."/>
            <person name="Yamada K."/>
            <person name="Nakamura Y."/>
            <person name="Ichinomiya M."/>
            <person name="Sato N."/>
            <person name="Blanc-Mathieu R."/>
            <person name="Endo H."/>
            <person name="Kuwata A."/>
            <person name="Ogata H."/>
        </authorList>
    </citation>
    <scope>NUCLEOTIDE SEQUENCE [LARGE SCALE GENOMIC DNA]</scope>
    <source>
        <strain evidence="2">NIES 3699</strain>
    </source>
</reference>
<evidence type="ECO:0000313" key="1">
    <source>
        <dbReference type="EMBL" id="GMH81649.1"/>
    </source>
</evidence>
<evidence type="ECO:0000313" key="2">
    <source>
        <dbReference type="Proteomes" id="UP001165160"/>
    </source>
</evidence>
<feature type="non-terminal residue" evidence="1">
    <location>
        <position position="1"/>
    </location>
</feature>
<name>A0A9W7EHW9_9STRA</name>
<accession>A0A9W7EHW9</accession>
<protein>
    <submittedName>
        <fullName evidence="1">Uncharacterized protein</fullName>
    </submittedName>
</protein>
<sequence>EEGKAILARMAKVEDLPVDQLIAATDLPQRYIPLPDETTFVEACCHSDVFRPKSIFVPVTAGAASGLFEIELASGQLTKRCALPGDGQYFGAKMGHDGECYMLFVGNDPLKQTGKVYSCDLTADVPTAGMIVELPLPYQPNDIAIDRSRGRLLIAAYEQTYNLLTTRGQVLNTLMIAAKRSSKIFMAPTSGGAPDVFASGFNALAGAVVCESDNSLWLSELHNLARVPLNDPKNWERVSPFNPELLADNMEVEGDEVLFPFYRRCVGAKTMTNIMACQPLVGCLFGLAKCLWKPPAKVGSVDAVGEAAPAEAPADEFEDVCWGRYNVKTGAFSAMRVDITNTKFDGHCTHLEKVGTELIFVNYLKKEILVVDIAGQADVQEGRKLSCEKSTS</sequence>
<dbReference type="Proteomes" id="UP001165160">
    <property type="component" value="Unassembled WGS sequence"/>
</dbReference>
<comment type="caution">
    <text evidence="1">The sequence shown here is derived from an EMBL/GenBank/DDBJ whole genome shotgun (WGS) entry which is preliminary data.</text>
</comment>
<proteinExistence type="predicted"/>
<organism evidence="1 2">
    <name type="scientific">Triparma verrucosa</name>
    <dbReference type="NCBI Taxonomy" id="1606542"/>
    <lineage>
        <taxon>Eukaryota</taxon>
        <taxon>Sar</taxon>
        <taxon>Stramenopiles</taxon>
        <taxon>Ochrophyta</taxon>
        <taxon>Bolidophyceae</taxon>
        <taxon>Parmales</taxon>
        <taxon>Triparmaceae</taxon>
        <taxon>Triparma</taxon>
    </lineage>
</organism>